<protein>
    <submittedName>
        <fullName evidence="1">Uncharacterized protein</fullName>
    </submittedName>
</protein>
<dbReference type="OrthoDB" id="325881at2759"/>
<dbReference type="EMBL" id="MPUH01000845">
    <property type="protein sequence ID" value="OMJ73122.1"/>
    <property type="molecule type" value="Genomic_DNA"/>
</dbReference>
<proteinExistence type="predicted"/>
<keyword evidence="2" id="KW-1185">Reference proteome</keyword>
<comment type="caution">
    <text evidence="1">The sequence shown here is derived from an EMBL/GenBank/DDBJ whole genome shotgun (WGS) entry which is preliminary data.</text>
</comment>
<dbReference type="Proteomes" id="UP000187209">
    <property type="component" value="Unassembled WGS sequence"/>
</dbReference>
<gene>
    <name evidence="1" type="ORF">SteCoe_28267</name>
</gene>
<reference evidence="1 2" key="1">
    <citation type="submission" date="2016-11" db="EMBL/GenBank/DDBJ databases">
        <title>The macronuclear genome of Stentor coeruleus: a giant cell with tiny introns.</title>
        <authorList>
            <person name="Slabodnick M."/>
            <person name="Ruby J.G."/>
            <person name="Reiff S.B."/>
            <person name="Swart E.C."/>
            <person name="Gosai S."/>
            <person name="Prabakaran S."/>
            <person name="Witkowska E."/>
            <person name="Larue G.E."/>
            <person name="Fisher S."/>
            <person name="Freeman R.M."/>
            <person name="Gunawardena J."/>
            <person name="Chu W."/>
            <person name="Stover N.A."/>
            <person name="Gregory B.D."/>
            <person name="Nowacki M."/>
            <person name="Derisi J."/>
            <person name="Roy S.W."/>
            <person name="Marshall W.F."/>
            <person name="Sood P."/>
        </authorList>
    </citation>
    <scope>NUCLEOTIDE SEQUENCE [LARGE SCALE GENOMIC DNA]</scope>
    <source>
        <strain evidence="1">WM001</strain>
    </source>
</reference>
<dbReference type="AlphaFoldDB" id="A0A1R2B8K9"/>
<sequence length="333" mass="39486">MIESQERKIKTFRVRLPLKTNETVSKIPHKHIIKVTTKVIKAESIDKSLAKDYILENGDPKDFLKEEKDDFEEFGYKKLQEISRKSSVGIFRPIELLQEKYKSDKHSSSTVRRELHRKKYTVKHIFASFLEKEIHLKDREAWKKSLIERQIEIINQRIDQTKHTQNTKFCSLQSRDKIAFTKQERSLSRFDHIVKKWEKIEKGLLKKLKKPNKPLLPYRKKSVDNSDNDLSINWYMTLRQNSELEKIERFLPVGNKLSGIYSRNIITTEKGPINKSMSCPELKVIGCSKLPLEIDAMISNRLTPIKTHYEENKIQDEIFVENYDFNNKFLKEF</sequence>
<evidence type="ECO:0000313" key="1">
    <source>
        <dbReference type="EMBL" id="OMJ73122.1"/>
    </source>
</evidence>
<organism evidence="1 2">
    <name type="scientific">Stentor coeruleus</name>
    <dbReference type="NCBI Taxonomy" id="5963"/>
    <lineage>
        <taxon>Eukaryota</taxon>
        <taxon>Sar</taxon>
        <taxon>Alveolata</taxon>
        <taxon>Ciliophora</taxon>
        <taxon>Postciliodesmatophora</taxon>
        <taxon>Heterotrichea</taxon>
        <taxon>Heterotrichida</taxon>
        <taxon>Stentoridae</taxon>
        <taxon>Stentor</taxon>
    </lineage>
</organism>
<evidence type="ECO:0000313" key="2">
    <source>
        <dbReference type="Proteomes" id="UP000187209"/>
    </source>
</evidence>
<accession>A0A1R2B8K9</accession>
<name>A0A1R2B8K9_9CILI</name>